<dbReference type="EMBL" id="QGTW01000014">
    <property type="protein sequence ID" value="PWW20798.1"/>
    <property type="molecule type" value="Genomic_DNA"/>
</dbReference>
<gene>
    <name evidence="2" type="ORF">DFO73_11491</name>
</gene>
<proteinExistence type="predicted"/>
<dbReference type="Pfam" id="PF13452">
    <property type="entry name" value="FAS1_DH_region"/>
    <property type="match status" value="1"/>
</dbReference>
<evidence type="ECO:0000313" key="3">
    <source>
        <dbReference type="Proteomes" id="UP000247150"/>
    </source>
</evidence>
<dbReference type="Gene3D" id="3.10.129.10">
    <property type="entry name" value="Hotdog Thioesterase"/>
    <property type="match status" value="1"/>
</dbReference>
<dbReference type="InterPro" id="IPR016709">
    <property type="entry name" value="HadA-like"/>
</dbReference>
<name>A0A2V2ZLM7_9BACI</name>
<evidence type="ECO:0000313" key="2">
    <source>
        <dbReference type="EMBL" id="PWW20798.1"/>
    </source>
</evidence>
<protein>
    <submittedName>
        <fullName evidence="2">Acyl dehydratase</fullName>
    </submittedName>
</protein>
<reference evidence="2 3" key="1">
    <citation type="submission" date="2018-05" db="EMBL/GenBank/DDBJ databases">
        <title>Freshwater and sediment microbial communities from various areas in North America, analyzing microbe dynamics in response to fracking.</title>
        <authorList>
            <person name="Lamendella R."/>
        </authorList>
    </citation>
    <scope>NUCLEOTIDE SEQUENCE [LARGE SCALE GENOMIC DNA]</scope>
    <source>
        <strain evidence="2 3">15_TX</strain>
    </source>
</reference>
<dbReference type="AlphaFoldDB" id="A0A2V2ZLM7"/>
<dbReference type="RefSeq" id="WP_258309692.1">
    <property type="nucleotide sequence ID" value="NZ_QGTW01000014.1"/>
</dbReference>
<comment type="caution">
    <text evidence="2">The sequence shown here is derived from an EMBL/GenBank/DDBJ whole genome shotgun (WGS) entry which is preliminary data.</text>
</comment>
<dbReference type="CDD" id="cd03441">
    <property type="entry name" value="R_hydratase_like"/>
    <property type="match status" value="1"/>
</dbReference>
<feature type="domain" description="FAS1-like dehydratase" evidence="1">
    <location>
        <begin position="1"/>
        <end position="133"/>
    </location>
</feature>
<dbReference type="PIRSF" id="PIRSF018072">
    <property type="entry name" value="UCP018072"/>
    <property type="match status" value="1"/>
</dbReference>
<accession>A0A2V2ZLM7</accession>
<sequence length="143" mass="16130">MGLELAPYTYSVEKGKIKEFAAAIGDPNPIYYDEETARKEGYEGIPIPLTYLQVIDLWGGYSFEQKCQMLNLNPVKILHGEQGYQFIKTIYAGDNLTVSGKVADVKVKQGSSGGMNLITLEFEYRNQFNDLVARSRNVTIERH</sequence>
<dbReference type="Proteomes" id="UP000247150">
    <property type="component" value="Unassembled WGS sequence"/>
</dbReference>
<dbReference type="SUPFAM" id="SSF54637">
    <property type="entry name" value="Thioesterase/thiol ester dehydrase-isomerase"/>
    <property type="match status" value="1"/>
</dbReference>
<dbReference type="InterPro" id="IPR029069">
    <property type="entry name" value="HotDog_dom_sf"/>
</dbReference>
<organism evidence="2 3">
    <name type="scientific">Cytobacillus oceanisediminis</name>
    <dbReference type="NCBI Taxonomy" id="665099"/>
    <lineage>
        <taxon>Bacteria</taxon>
        <taxon>Bacillati</taxon>
        <taxon>Bacillota</taxon>
        <taxon>Bacilli</taxon>
        <taxon>Bacillales</taxon>
        <taxon>Bacillaceae</taxon>
        <taxon>Cytobacillus</taxon>
    </lineage>
</organism>
<evidence type="ECO:0000259" key="1">
    <source>
        <dbReference type="Pfam" id="PF13452"/>
    </source>
</evidence>
<dbReference type="InterPro" id="IPR039569">
    <property type="entry name" value="FAS1-like_DH_region"/>
</dbReference>